<feature type="region of interest" description="Disordered" evidence="1">
    <location>
        <begin position="106"/>
        <end position="157"/>
    </location>
</feature>
<proteinExistence type="predicted"/>
<accession>A0A9P6C641</accession>
<comment type="caution">
    <text evidence="2">The sequence shown here is derived from an EMBL/GenBank/DDBJ whole genome shotgun (WGS) entry which is preliminary data.</text>
</comment>
<evidence type="ECO:0000256" key="1">
    <source>
        <dbReference type="SAM" id="MobiDB-lite"/>
    </source>
</evidence>
<evidence type="ECO:0000313" key="3">
    <source>
        <dbReference type="Proteomes" id="UP000807342"/>
    </source>
</evidence>
<dbReference type="EMBL" id="MU151116">
    <property type="protein sequence ID" value="KAF9449964.1"/>
    <property type="molecule type" value="Genomic_DNA"/>
</dbReference>
<name>A0A9P6C641_9AGAR</name>
<organism evidence="2 3">
    <name type="scientific">Macrolepiota fuliginosa MF-IS2</name>
    <dbReference type="NCBI Taxonomy" id="1400762"/>
    <lineage>
        <taxon>Eukaryota</taxon>
        <taxon>Fungi</taxon>
        <taxon>Dikarya</taxon>
        <taxon>Basidiomycota</taxon>
        <taxon>Agaricomycotina</taxon>
        <taxon>Agaricomycetes</taxon>
        <taxon>Agaricomycetidae</taxon>
        <taxon>Agaricales</taxon>
        <taxon>Agaricineae</taxon>
        <taxon>Agaricaceae</taxon>
        <taxon>Macrolepiota</taxon>
    </lineage>
</organism>
<gene>
    <name evidence="2" type="ORF">P691DRAFT_811419</name>
</gene>
<protein>
    <submittedName>
        <fullName evidence="2">Uncharacterized protein</fullName>
    </submittedName>
</protein>
<sequence length="293" mass="32082">MFFRGKFKRAGNLAPSITKLPCHNVAKSTKDFVHQTSRRFQGAKTKMAGSMTPPPTTKVNTYADAPATAGFAPSRVQQPLVPNPTPPHEIASCVPDSQDLQIGLSLPARQPGSGPTNGNLSARHHASTSGRGVVYQGPFPASLGSQARSPEGDMPATSYAGPDQCLLDRDLGSHKPIWNLQMRAQAVADVCFNSIARVGPNSSTRTVRNRMGLRGSLHQLRMLLGEPKRCLHASDDRIYEKRIRSLLTRLEKLNGWLNICSGRPEGDFDDFCTQVLPIVNQWAKTLWTLNRSF</sequence>
<dbReference type="AlphaFoldDB" id="A0A9P6C641"/>
<keyword evidence="3" id="KW-1185">Reference proteome</keyword>
<reference evidence="2" key="1">
    <citation type="submission" date="2020-11" db="EMBL/GenBank/DDBJ databases">
        <authorList>
            <consortium name="DOE Joint Genome Institute"/>
            <person name="Ahrendt S."/>
            <person name="Riley R."/>
            <person name="Andreopoulos W."/>
            <person name="Labutti K."/>
            <person name="Pangilinan J."/>
            <person name="Ruiz-Duenas F.J."/>
            <person name="Barrasa J.M."/>
            <person name="Sanchez-Garcia M."/>
            <person name="Camarero S."/>
            <person name="Miyauchi S."/>
            <person name="Serrano A."/>
            <person name="Linde D."/>
            <person name="Babiker R."/>
            <person name="Drula E."/>
            <person name="Ayuso-Fernandez I."/>
            <person name="Pacheco R."/>
            <person name="Padilla G."/>
            <person name="Ferreira P."/>
            <person name="Barriuso J."/>
            <person name="Kellner H."/>
            <person name="Castanera R."/>
            <person name="Alfaro M."/>
            <person name="Ramirez L."/>
            <person name="Pisabarro A.G."/>
            <person name="Kuo A."/>
            <person name="Tritt A."/>
            <person name="Lipzen A."/>
            <person name="He G."/>
            <person name="Yan M."/>
            <person name="Ng V."/>
            <person name="Cullen D."/>
            <person name="Martin F."/>
            <person name="Rosso M.-N."/>
            <person name="Henrissat B."/>
            <person name="Hibbett D."/>
            <person name="Martinez A.T."/>
            <person name="Grigoriev I.V."/>
        </authorList>
    </citation>
    <scope>NUCLEOTIDE SEQUENCE</scope>
    <source>
        <strain evidence="2">MF-IS2</strain>
    </source>
</reference>
<dbReference type="Proteomes" id="UP000807342">
    <property type="component" value="Unassembled WGS sequence"/>
</dbReference>
<evidence type="ECO:0000313" key="2">
    <source>
        <dbReference type="EMBL" id="KAF9449964.1"/>
    </source>
</evidence>